<keyword evidence="2" id="KW-1185">Reference proteome</keyword>
<dbReference type="AlphaFoldDB" id="A0AA88XCA9"/>
<evidence type="ECO:0000313" key="2">
    <source>
        <dbReference type="Proteomes" id="UP001186944"/>
    </source>
</evidence>
<protein>
    <submittedName>
        <fullName evidence="1">Uncharacterized protein</fullName>
    </submittedName>
</protein>
<comment type="caution">
    <text evidence="1">The sequence shown here is derived from an EMBL/GenBank/DDBJ whole genome shotgun (WGS) entry which is preliminary data.</text>
</comment>
<evidence type="ECO:0000313" key="1">
    <source>
        <dbReference type="EMBL" id="KAK3082485.1"/>
    </source>
</evidence>
<accession>A0AA88XCA9</accession>
<proteinExistence type="predicted"/>
<sequence length="112" mass="12919">MEWVYQHLGHTKAVHKEHYRQMSGLLERTQVSKMFLIQDLNLTSKFKGRKLDELDIKDIHCKVKQRLVSFMAPGLASGFKGSSIYPFIAQMGGRREDLFNPEKSCNYRSSPG</sequence>
<gene>
    <name evidence="1" type="ORF">FSP39_007930</name>
</gene>
<reference evidence="1" key="1">
    <citation type="submission" date="2019-08" db="EMBL/GenBank/DDBJ databases">
        <title>The improved chromosome-level genome for the pearl oyster Pinctada fucata martensii using PacBio sequencing and Hi-C.</title>
        <authorList>
            <person name="Zheng Z."/>
        </authorList>
    </citation>
    <scope>NUCLEOTIDE SEQUENCE</scope>
    <source>
        <strain evidence="1">ZZ-2019</strain>
        <tissue evidence="1">Adductor muscle</tissue>
    </source>
</reference>
<dbReference type="Proteomes" id="UP001186944">
    <property type="component" value="Unassembled WGS sequence"/>
</dbReference>
<dbReference type="EMBL" id="VSWD01000366">
    <property type="protein sequence ID" value="KAK3082485.1"/>
    <property type="molecule type" value="Genomic_DNA"/>
</dbReference>
<organism evidence="1 2">
    <name type="scientific">Pinctada imbricata</name>
    <name type="common">Atlantic pearl-oyster</name>
    <name type="synonym">Pinctada martensii</name>
    <dbReference type="NCBI Taxonomy" id="66713"/>
    <lineage>
        <taxon>Eukaryota</taxon>
        <taxon>Metazoa</taxon>
        <taxon>Spiralia</taxon>
        <taxon>Lophotrochozoa</taxon>
        <taxon>Mollusca</taxon>
        <taxon>Bivalvia</taxon>
        <taxon>Autobranchia</taxon>
        <taxon>Pteriomorphia</taxon>
        <taxon>Pterioida</taxon>
        <taxon>Pterioidea</taxon>
        <taxon>Pteriidae</taxon>
        <taxon>Pinctada</taxon>
    </lineage>
</organism>
<name>A0AA88XCA9_PINIB</name>